<evidence type="ECO:0000256" key="1">
    <source>
        <dbReference type="SAM" id="Phobius"/>
    </source>
</evidence>
<dbReference type="AlphaFoldDB" id="A0AAW0CPP2"/>
<accession>A0AAW0CPP2</accession>
<feature type="transmembrane region" description="Helical" evidence="1">
    <location>
        <begin position="103"/>
        <end position="124"/>
    </location>
</feature>
<organism evidence="2 3">
    <name type="scientific">Favolaschia claudopus</name>
    <dbReference type="NCBI Taxonomy" id="2862362"/>
    <lineage>
        <taxon>Eukaryota</taxon>
        <taxon>Fungi</taxon>
        <taxon>Dikarya</taxon>
        <taxon>Basidiomycota</taxon>
        <taxon>Agaricomycotina</taxon>
        <taxon>Agaricomycetes</taxon>
        <taxon>Agaricomycetidae</taxon>
        <taxon>Agaricales</taxon>
        <taxon>Marasmiineae</taxon>
        <taxon>Mycenaceae</taxon>
        <taxon>Favolaschia</taxon>
    </lineage>
</organism>
<keyword evidence="1" id="KW-1133">Transmembrane helix</keyword>
<keyword evidence="1" id="KW-0472">Membrane</keyword>
<evidence type="ECO:0000313" key="2">
    <source>
        <dbReference type="EMBL" id="KAK7042059.1"/>
    </source>
</evidence>
<protein>
    <submittedName>
        <fullName evidence="2">Uncharacterized protein</fullName>
    </submittedName>
</protein>
<gene>
    <name evidence="2" type="ORF">R3P38DRAFT_2888301</name>
</gene>
<reference evidence="2 3" key="1">
    <citation type="journal article" date="2024" name="J Genomics">
        <title>Draft genome sequencing and assembly of Favolaschia claudopus CIRM-BRFM 2984 isolated from oak limbs.</title>
        <authorList>
            <person name="Navarro D."/>
            <person name="Drula E."/>
            <person name="Chaduli D."/>
            <person name="Cazenave R."/>
            <person name="Ahrendt S."/>
            <person name="Wang J."/>
            <person name="Lipzen A."/>
            <person name="Daum C."/>
            <person name="Barry K."/>
            <person name="Grigoriev I.V."/>
            <person name="Favel A."/>
            <person name="Rosso M.N."/>
            <person name="Martin F."/>
        </authorList>
    </citation>
    <scope>NUCLEOTIDE SEQUENCE [LARGE SCALE GENOMIC DNA]</scope>
    <source>
        <strain evidence="2 3">CIRM-BRFM 2984</strain>
    </source>
</reference>
<sequence length="125" mass="12824">MTYGTGTVAVREFQLRTGETLPTFPSGCTVDPAHNDTLASCCATVGSTPTQATNGVFGCPYNTAFVPAANQSFGSCALDKGASSSCAPAGIDRESAGISFKLGFRWHSAVAFGLLAAIISSWHAL</sequence>
<dbReference type="EMBL" id="JAWWNJ010000013">
    <property type="protein sequence ID" value="KAK7042059.1"/>
    <property type="molecule type" value="Genomic_DNA"/>
</dbReference>
<dbReference type="Proteomes" id="UP001362999">
    <property type="component" value="Unassembled WGS sequence"/>
</dbReference>
<keyword evidence="3" id="KW-1185">Reference proteome</keyword>
<proteinExistence type="predicted"/>
<evidence type="ECO:0000313" key="3">
    <source>
        <dbReference type="Proteomes" id="UP001362999"/>
    </source>
</evidence>
<name>A0AAW0CPP2_9AGAR</name>
<keyword evidence="1" id="KW-0812">Transmembrane</keyword>
<comment type="caution">
    <text evidence="2">The sequence shown here is derived from an EMBL/GenBank/DDBJ whole genome shotgun (WGS) entry which is preliminary data.</text>
</comment>